<dbReference type="Proteomes" id="UP000054350">
    <property type="component" value="Unassembled WGS sequence"/>
</dbReference>
<proteinExistence type="predicted"/>
<feature type="region of interest" description="Disordered" evidence="1">
    <location>
        <begin position="215"/>
        <end position="248"/>
    </location>
</feature>
<reference evidence="4" key="2">
    <citation type="submission" date="2009-11" db="EMBL/GenBank/DDBJ databases">
        <title>The Genome Sequence of Allomyces macrogynus strain ATCC 38327.</title>
        <authorList>
            <consortium name="The Broad Institute Genome Sequencing Platform"/>
            <person name="Russ C."/>
            <person name="Cuomo C."/>
            <person name="Shea T."/>
            <person name="Young S.K."/>
            <person name="Zeng Q."/>
            <person name="Koehrsen M."/>
            <person name="Haas B."/>
            <person name="Borodovsky M."/>
            <person name="Guigo R."/>
            <person name="Alvarado L."/>
            <person name="Berlin A."/>
            <person name="Borenstein D."/>
            <person name="Chen Z."/>
            <person name="Engels R."/>
            <person name="Freedman E."/>
            <person name="Gellesch M."/>
            <person name="Goldberg J."/>
            <person name="Griggs A."/>
            <person name="Gujja S."/>
            <person name="Heiman D."/>
            <person name="Hepburn T."/>
            <person name="Howarth C."/>
            <person name="Jen D."/>
            <person name="Larson L."/>
            <person name="Lewis B."/>
            <person name="Mehta T."/>
            <person name="Park D."/>
            <person name="Pearson M."/>
            <person name="Roberts A."/>
            <person name="Saif S."/>
            <person name="Shenoy N."/>
            <person name="Sisk P."/>
            <person name="Stolte C."/>
            <person name="Sykes S."/>
            <person name="Walk T."/>
            <person name="White J."/>
            <person name="Yandava C."/>
            <person name="Burger G."/>
            <person name="Gray M.W."/>
            <person name="Holland P.W.H."/>
            <person name="King N."/>
            <person name="Lang F.B.F."/>
            <person name="Roger A.J."/>
            <person name="Ruiz-Trillo I."/>
            <person name="Lander E."/>
            <person name="Nusbaum C."/>
        </authorList>
    </citation>
    <scope>NUCLEOTIDE SEQUENCE [LARGE SCALE GENOMIC DNA]</scope>
    <source>
        <strain evidence="4">ATCC 38327</strain>
    </source>
</reference>
<keyword evidence="4" id="KW-1185">Reference proteome</keyword>
<organism evidence="3 4">
    <name type="scientific">Allomyces macrogynus (strain ATCC 38327)</name>
    <name type="common">Allomyces javanicus var. macrogynus</name>
    <dbReference type="NCBI Taxonomy" id="578462"/>
    <lineage>
        <taxon>Eukaryota</taxon>
        <taxon>Fungi</taxon>
        <taxon>Fungi incertae sedis</taxon>
        <taxon>Blastocladiomycota</taxon>
        <taxon>Blastocladiomycetes</taxon>
        <taxon>Blastocladiales</taxon>
        <taxon>Blastocladiaceae</taxon>
        <taxon>Allomyces</taxon>
    </lineage>
</organism>
<evidence type="ECO:0000313" key="4">
    <source>
        <dbReference type="Proteomes" id="UP000054350"/>
    </source>
</evidence>
<accession>A0A0L0T942</accession>
<evidence type="ECO:0000313" key="3">
    <source>
        <dbReference type="EMBL" id="KNE71236.1"/>
    </source>
</evidence>
<keyword evidence="2" id="KW-1133">Transmembrane helix</keyword>
<name>A0A0L0T942_ALLM3</name>
<keyword evidence="2" id="KW-0472">Membrane</keyword>
<feature type="compositionally biased region" description="Polar residues" evidence="1">
    <location>
        <begin position="239"/>
        <end position="248"/>
    </location>
</feature>
<gene>
    <name evidence="3" type="ORF">AMAG_15891</name>
</gene>
<evidence type="ECO:0000256" key="1">
    <source>
        <dbReference type="SAM" id="MobiDB-lite"/>
    </source>
</evidence>
<evidence type="ECO:0000256" key="2">
    <source>
        <dbReference type="SAM" id="Phobius"/>
    </source>
</evidence>
<dbReference type="EMBL" id="GG745370">
    <property type="protein sequence ID" value="KNE71236.1"/>
    <property type="molecule type" value="Genomic_DNA"/>
</dbReference>
<dbReference type="AlphaFoldDB" id="A0A0L0T942"/>
<dbReference type="OrthoDB" id="258495at2759"/>
<reference evidence="3 4" key="1">
    <citation type="submission" date="2009-11" db="EMBL/GenBank/DDBJ databases">
        <title>Annotation of Allomyces macrogynus ATCC 38327.</title>
        <authorList>
            <consortium name="The Broad Institute Genome Sequencing Platform"/>
            <person name="Russ C."/>
            <person name="Cuomo C."/>
            <person name="Burger G."/>
            <person name="Gray M.W."/>
            <person name="Holland P.W.H."/>
            <person name="King N."/>
            <person name="Lang F.B.F."/>
            <person name="Roger A.J."/>
            <person name="Ruiz-Trillo I."/>
            <person name="Young S.K."/>
            <person name="Zeng Q."/>
            <person name="Gargeya S."/>
            <person name="Fitzgerald M."/>
            <person name="Haas B."/>
            <person name="Abouelleil A."/>
            <person name="Alvarado L."/>
            <person name="Arachchi H.M."/>
            <person name="Berlin A."/>
            <person name="Chapman S.B."/>
            <person name="Gearin G."/>
            <person name="Goldberg J."/>
            <person name="Griggs A."/>
            <person name="Gujja S."/>
            <person name="Hansen M."/>
            <person name="Heiman D."/>
            <person name="Howarth C."/>
            <person name="Larimer J."/>
            <person name="Lui A."/>
            <person name="MacDonald P.J.P."/>
            <person name="McCowen C."/>
            <person name="Montmayeur A."/>
            <person name="Murphy C."/>
            <person name="Neiman D."/>
            <person name="Pearson M."/>
            <person name="Priest M."/>
            <person name="Roberts A."/>
            <person name="Saif S."/>
            <person name="Shea T."/>
            <person name="Sisk P."/>
            <person name="Stolte C."/>
            <person name="Sykes S."/>
            <person name="Wortman J."/>
            <person name="Nusbaum C."/>
            <person name="Birren B."/>
        </authorList>
    </citation>
    <scope>NUCLEOTIDE SEQUENCE [LARGE SCALE GENOMIC DNA]</scope>
    <source>
        <strain evidence="3 4">ATCC 38327</strain>
    </source>
</reference>
<sequence>MYFGAACPSAPHKPFGDSPWVEALVGVALAFASCALVIGCFVVKGKLGREPDVTMREWARRAWAAAAKWVRMRMSKEGQVELTLAARGDKYMRAHPQKEMEWTPALVAALADASPGRLEPALLYGLPTKSHAVSYGAGDVAGILIEGGKVYYSRNGKVVSEVEMAAEPGMHVAIGATGPCSVKVHWHGPWRWAEANEKEYQYVHEEDGPRLYVGEQEPASLALHKNGDMNDFPPPYSWETGSSSSRRP</sequence>
<keyword evidence="2" id="KW-0812">Transmembrane</keyword>
<feature type="transmembrane region" description="Helical" evidence="2">
    <location>
        <begin position="20"/>
        <end position="43"/>
    </location>
</feature>
<protein>
    <submittedName>
        <fullName evidence="3">Uncharacterized protein</fullName>
    </submittedName>
</protein>
<dbReference type="VEuPathDB" id="FungiDB:AMAG_15891"/>